<reference evidence="2 3" key="1">
    <citation type="submission" date="2017-08" db="EMBL/GenBank/DDBJ databases">
        <title>Identification and genetic characteristics of simultaneous BTEX- and naphthalene-degrading Paraburkholderia sp. BN5 isolated from petroleum-contaminated soil.</title>
        <authorList>
            <person name="Lee Y."/>
            <person name="Jeon C.O."/>
        </authorList>
    </citation>
    <scope>NUCLEOTIDE SEQUENCE [LARGE SCALE GENOMIC DNA]</scope>
    <source>
        <strain evidence="2 3">BN5</strain>
    </source>
</reference>
<evidence type="ECO:0000313" key="3">
    <source>
        <dbReference type="Proteomes" id="UP000215158"/>
    </source>
</evidence>
<dbReference type="RefSeq" id="WP_095420938.1">
    <property type="nucleotide sequence ID" value="NZ_CP022990.1"/>
</dbReference>
<accession>A0A248VPQ7</accession>
<keyword evidence="3" id="KW-1185">Reference proteome</keyword>
<dbReference type="Gene3D" id="3.10.450.200">
    <property type="match status" value="1"/>
</dbReference>
<sequence>MHYFNPETGLNVMTDQSGNFISGWKLSPGQVSDLTSLGNVF</sequence>
<dbReference type="SUPFAM" id="SSF102824">
    <property type="entry name" value="Colicin D/E5 nuclease domain"/>
    <property type="match status" value="1"/>
</dbReference>
<dbReference type="EMBL" id="CP022990">
    <property type="protein sequence ID" value="ASW01028.1"/>
    <property type="molecule type" value="Genomic_DNA"/>
</dbReference>
<evidence type="ECO:0000313" key="2">
    <source>
        <dbReference type="EMBL" id="ASW01028.1"/>
    </source>
</evidence>
<dbReference type="InterPro" id="IPR024440">
    <property type="entry name" value="ColicinD_C"/>
</dbReference>
<dbReference type="InterPro" id="IPR037178">
    <property type="entry name" value="ColicinD_C_sf"/>
</dbReference>
<dbReference type="InterPro" id="IPR038233">
    <property type="entry name" value="Colicin_D/E5_nuclease"/>
</dbReference>
<evidence type="ECO:0000259" key="1">
    <source>
        <dbReference type="Pfam" id="PF11429"/>
    </source>
</evidence>
<gene>
    <name evidence="2" type="ORF">CJU94_22715</name>
</gene>
<dbReference type="KEGG" id="parb:CJU94_22715"/>
<dbReference type="AlphaFoldDB" id="A0A248VPQ7"/>
<protein>
    <recommendedName>
        <fullName evidence="1">Colicin D C-terminal domain-containing protein</fullName>
    </recommendedName>
</protein>
<dbReference type="Proteomes" id="UP000215158">
    <property type="component" value="Chromosome 2"/>
</dbReference>
<dbReference type="GO" id="GO:0004540">
    <property type="term" value="F:RNA nuclease activity"/>
    <property type="evidence" value="ECO:0007669"/>
    <property type="project" value="InterPro"/>
</dbReference>
<name>A0A248VPQ7_9BURK</name>
<feature type="domain" description="Colicin D C-terminal" evidence="1">
    <location>
        <begin position="3"/>
        <end position="31"/>
    </location>
</feature>
<dbReference type="OrthoDB" id="9157654at2"/>
<organism evidence="2 3">
    <name type="scientific">Paraburkholderia aromaticivorans</name>
    <dbReference type="NCBI Taxonomy" id="2026199"/>
    <lineage>
        <taxon>Bacteria</taxon>
        <taxon>Pseudomonadati</taxon>
        <taxon>Pseudomonadota</taxon>
        <taxon>Betaproteobacteria</taxon>
        <taxon>Burkholderiales</taxon>
        <taxon>Burkholderiaceae</taxon>
        <taxon>Paraburkholderia</taxon>
    </lineage>
</organism>
<dbReference type="Pfam" id="PF11429">
    <property type="entry name" value="Colicin_D"/>
    <property type="match status" value="1"/>
</dbReference>
<proteinExistence type="predicted"/>